<evidence type="ECO:0000256" key="2">
    <source>
        <dbReference type="ARBA" id="ARBA00022723"/>
    </source>
</evidence>
<dbReference type="AlphaFoldDB" id="A0AA37LZP8"/>
<proteinExistence type="predicted"/>
<sequence>MEIESLDEYFRQRIETIMHEKSLAFDFRLAQLASPKEIGANAIVQSIKDEDQRLVYDAAEPRQGWGGQKHPRFPADHFLSNVDLINKTKLLDIAPHVLLGIAKKMDRMFITSDKPLPPVGDGRTDEEEALGNIFSPNYKTRQTMKYSQFLKEFPENHNVDPEEWLRSKLVFQENETHNVLQTVQGAWEKFNGRTRMMKGLFNYERAYREYTQGILEDFVRDNIQYAEIRPNFMKTNQLWADDGTRLIDNEGIMKIIMEEFDEFQQRTHNSFGGLKIIYCTPRSFSNALVDFALNECLAFKKKWPKWIAGFDLVGEESKGRPLRDFVPEFLAFRKQCDEAGVQIPFLFHCGETTDIGNDTDSNLVDALLLNSKRIGHGFALARHPQWTK</sequence>
<evidence type="ECO:0000259" key="4">
    <source>
        <dbReference type="Pfam" id="PF00962"/>
    </source>
</evidence>
<gene>
    <name evidence="5" type="ORF">ColLi_13417</name>
</gene>
<dbReference type="InterPro" id="IPR032466">
    <property type="entry name" value="Metal_Hydrolase"/>
</dbReference>
<evidence type="ECO:0000313" key="5">
    <source>
        <dbReference type="EMBL" id="GJC90579.1"/>
    </source>
</evidence>
<feature type="domain" description="Adenosine deaminase" evidence="4">
    <location>
        <begin position="178"/>
        <end position="381"/>
    </location>
</feature>
<dbReference type="SUPFAM" id="SSF51556">
    <property type="entry name" value="Metallo-dependent hydrolases"/>
    <property type="match status" value="1"/>
</dbReference>
<dbReference type="GO" id="GO:0006154">
    <property type="term" value="P:adenosine catabolic process"/>
    <property type="evidence" value="ECO:0007669"/>
    <property type="project" value="TreeGrafter"/>
</dbReference>
<dbReference type="Pfam" id="PF00962">
    <property type="entry name" value="A_deaminase"/>
    <property type="match status" value="1"/>
</dbReference>
<reference evidence="5 6" key="1">
    <citation type="submission" date="2021-07" db="EMBL/GenBank/DDBJ databases">
        <title>Genome data of Colletotrichum spaethianum.</title>
        <authorList>
            <person name="Utami Y.D."/>
            <person name="Hiruma K."/>
        </authorList>
    </citation>
    <scope>NUCLEOTIDE SEQUENCE [LARGE SCALE GENOMIC DNA]</scope>
    <source>
        <strain evidence="5 6">MAFF 242679</strain>
    </source>
</reference>
<accession>A0AA37LZP8</accession>
<keyword evidence="6" id="KW-1185">Reference proteome</keyword>
<comment type="caution">
    <text evidence="5">The sequence shown here is derived from an EMBL/GenBank/DDBJ whole genome shotgun (WGS) entry which is preliminary data.</text>
</comment>
<dbReference type="Proteomes" id="UP001055172">
    <property type="component" value="Unassembled WGS sequence"/>
</dbReference>
<dbReference type="EMBL" id="BPPX01000056">
    <property type="protein sequence ID" value="GJC90579.1"/>
    <property type="molecule type" value="Genomic_DNA"/>
</dbReference>
<evidence type="ECO:0000256" key="1">
    <source>
        <dbReference type="ARBA" id="ARBA00001947"/>
    </source>
</evidence>
<dbReference type="InterPro" id="IPR006330">
    <property type="entry name" value="Ado/ade_deaminase"/>
</dbReference>
<keyword evidence="2" id="KW-0479">Metal-binding</keyword>
<name>A0AA37LZP8_9PEZI</name>
<dbReference type="PANTHER" id="PTHR11409:SF37">
    <property type="entry name" value="ADENOSINE DEAMINASE DOMAIN-CONTAINING PROTEIN"/>
    <property type="match status" value="1"/>
</dbReference>
<evidence type="ECO:0000313" key="6">
    <source>
        <dbReference type="Proteomes" id="UP001055172"/>
    </source>
</evidence>
<evidence type="ECO:0000256" key="3">
    <source>
        <dbReference type="ARBA" id="ARBA00022801"/>
    </source>
</evidence>
<dbReference type="Gene3D" id="3.20.20.140">
    <property type="entry name" value="Metal-dependent hydrolases"/>
    <property type="match status" value="1"/>
</dbReference>
<organism evidence="5 6">
    <name type="scientific">Colletotrichum liriopes</name>
    <dbReference type="NCBI Taxonomy" id="708192"/>
    <lineage>
        <taxon>Eukaryota</taxon>
        <taxon>Fungi</taxon>
        <taxon>Dikarya</taxon>
        <taxon>Ascomycota</taxon>
        <taxon>Pezizomycotina</taxon>
        <taxon>Sordariomycetes</taxon>
        <taxon>Hypocreomycetidae</taxon>
        <taxon>Glomerellales</taxon>
        <taxon>Glomerellaceae</taxon>
        <taxon>Colletotrichum</taxon>
        <taxon>Colletotrichum spaethianum species complex</taxon>
    </lineage>
</organism>
<dbReference type="GO" id="GO:0046872">
    <property type="term" value="F:metal ion binding"/>
    <property type="evidence" value="ECO:0007669"/>
    <property type="project" value="UniProtKB-KW"/>
</dbReference>
<dbReference type="PANTHER" id="PTHR11409">
    <property type="entry name" value="ADENOSINE DEAMINASE"/>
    <property type="match status" value="1"/>
</dbReference>
<dbReference type="InterPro" id="IPR001365">
    <property type="entry name" value="A_deaminase_dom"/>
</dbReference>
<comment type="cofactor">
    <cofactor evidence="1">
        <name>Zn(2+)</name>
        <dbReference type="ChEBI" id="CHEBI:29105"/>
    </cofactor>
</comment>
<protein>
    <submittedName>
        <fullName evidence="5">Adenosine deaminase 2</fullName>
    </submittedName>
</protein>
<dbReference type="GO" id="GO:0046103">
    <property type="term" value="P:inosine biosynthetic process"/>
    <property type="evidence" value="ECO:0007669"/>
    <property type="project" value="TreeGrafter"/>
</dbReference>
<dbReference type="GO" id="GO:0004000">
    <property type="term" value="F:adenosine deaminase activity"/>
    <property type="evidence" value="ECO:0007669"/>
    <property type="project" value="TreeGrafter"/>
</dbReference>
<keyword evidence="3" id="KW-0378">Hydrolase</keyword>